<reference evidence="1 2" key="1">
    <citation type="submission" date="2015-02" db="EMBL/GenBank/DDBJ databases">
        <title>Genome Sequence of Jannaschia aquimarina DSM28248, a member of the Roseobacter clade.</title>
        <authorList>
            <person name="Voget S."/>
            <person name="Daniel R."/>
        </authorList>
    </citation>
    <scope>NUCLEOTIDE SEQUENCE [LARGE SCALE GENOMIC DNA]</scope>
    <source>
        <strain evidence="1 2">GSW-M26</strain>
    </source>
</reference>
<evidence type="ECO:0000313" key="1">
    <source>
        <dbReference type="EMBL" id="KIT16405.1"/>
    </source>
</evidence>
<organism evidence="1 2">
    <name type="scientific">Jannaschia aquimarina</name>
    <dbReference type="NCBI Taxonomy" id="935700"/>
    <lineage>
        <taxon>Bacteria</taxon>
        <taxon>Pseudomonadati</taxon>
        <taxon>Pseudomonadota</taxon>
        <taxon>Alphaproteobacteria</taxon>
        <taxon>Rhodobacterales</taxon>
        <taxon>Roseobacteraceae</taxon>
        <taxon>Jannaschia</taxon>
    </lineage>
</organism>
<dbReference type="PANTHER" id="PTHR43861">
    <property type="entry name" value="TRANS-ACONITATE 2-METHYLTRANSFERASE-RELATED"/>
    <property type="match status" value="1"/>
</dbReference>
<dbReference type="AlphaFoldDB" id="A0A0D1EKZ4"/>
<dbReference type="OrthoDB" id="5642573at2"/>
<comment type="caution">
    <text evidence="1">The sequence shown here is derived from an EMBL/GenBank/DDBJ whole genome shotgun (WGS) entry which is preliminary data.</text>
</comment>
<dbReference type="STRING" id="935700.jaqu_17920"/>
<dbReference type="Proteomes" id="UP000032232">
    <property type="component" value="Unassembled WGS sequence"/>
</dbReference>
<keyword evidence="1" id="KW-0808">Transferase</keyword>
<dbReference type="CDD" id="cd02440">
    <property type="entry name" value="AdoMet_MTases"/>
    <property type="match status" value="1"/>
</dbReference>
<dbReference type="EMBL" id="JYFE01000034">
    <property type="protein sequence ID" value="KIT16405.1"/>
    <property type="molecule type" value="Genomic_DNA"/>
</dbReference>
<keyword evidence="1" id="KW-0489">Methyltransferase</keyword>
<dbReference type="InterPro" id="IPR029063">
    <property type="entry name" value="SAM-dependent_MTases_sf"/>
</dbReference>
<dbReference type="Gene3D" id="3.40.50.150">
    <property type="entry name" value="Vaccinia Virus protein VP39"/>
    <property type="match status" value="1"/>
</dbReference>
<sequence length="253" mass="27067">MSGDNYRKTGPLRARGAFHAAHGRNDWLRFVAGRLDLRAGMRVLDAGCGPGWLRQDVACRDLDLVLLDRSKAMVGEACAELAARRPRGIVGDLMTPPRGPFDRIVAGHVLYHVDDPGAALDVLGSRLAPDGLLIATAPDLGDLPEIGAMLRRLTGRDLSSGTVARFGGQTAERLMRDRFAGVAIHRWSDRYRITDTPALAAYLASYPGVSPDAPDAEAKASMTAAGGALVTERRQIVLVGRQFVPDSRTSSSG</sequence>
<gene>
    <name evidence="1" type="primary">tam_1</name>
    <name evidence="1" type="ORF">jaqu_17920</name>
</gene>
<dbReference type="GO" id="GO:0032259">
    <property type="term" value="P:methylation"/>
    <property type="evidence" value="ECO:0007669"/>
    <property type="project" value="UniProtKB-KW"/>
</dbReference>
<accession>A0A0D1EKZ4</accession>
<dbReference type="SUPFAM" id="SSF53335">
    <property type="entry name" value="S-adenosyl-L-methionine-dependent methyltransferases"/>
    <property type="match status" value="1"/>
</dbReference>
<keyword evidence="2" id="KW-1185">Reference proteome</keyword>
<dbReference type="RefSeq" id="WP_052500871.1">
    <property type="nucleotide sequence ID" value="NZ_FZPF01000003.1"/>
</dbReference>
<dbReference type="PATRIC" id="fig|935700.4.peg.1860"/>
<proteinExistence type="predicted"/>
<dbReference type="EC" id="2.1.1.144" evidence="1"/>
<protein>
    <submittedName>
        <fullName evidence="1">Tam_1 protein</fullName>
        <ecNumber evidence="1">2.1.1.144</ecNumber>
    </submittedName>
</protein>
<name>A0A0D1EKZ4_9RHOB</name>
<dbReference type="GO" id="GO:0030798">
    <property type="term" value="F:trans-aconitate 2-methyltransferase activity"/>
    <property type="evidence" value="ECO:0007669"/>
    <property type="project" value="UniProtKB-EC"/>
</dbReference>
<dbReference type="Pfam" id="PF13489">
    <property type="entry name" value="Methyltransf_23"/>
    <property type="match status" value="1"/>
</dbReference>
<evidence type="ECO:0000313" key="2">
    <source>
        <dbReference type="Proteomes" id="UP000032232"/>
    </source>
</evidence>